<comment type="caution">
    <text evidence="3">The sequence shown here is derived from an EMBL/GenBank/DDBJ whole genome shotgun (WGS) entry which is preliminary data.</text>
</comment>
<dbReference type="RefSeq" id="WP_109016165.1">
    <property type="nucleotide sequence ID" value="NZ_BDOQ01000013.1"/>
</dbReference>
<keyword evidence="1" id="KW-0547">Nucleotide-binding</keyword>
<keyword evidence="3" id="KW-0418">Kinase</keyword>
<accession>A0A2R5FDU9</accession>
<dbReference type="InterPro" id="IPR005702">
    <property type="entry name" value="Wzc-like_C"/>
</dbReference>
<dbReference type="PANTHER" id="PTHR32309">
    <property type="entry name" value="TYROSINE-PROTEIN KINASE"/>
    <property type="match status" value="1"/>
</dbReference>
<dbReference type="NCBIfam" id="TIGR03029">
    <property type="entry name" value="EpsG"/>
    <property type="match status" value="1"/>
</dbReference>
<dbReference type="SUPFAM" id="SSF160246">
    <property type="entry name" value="EspE N-terminal domain-like"/>
    <property type="match status" value="1"/>
</dbReference>
<keyword evidence="2" id="KW-0067">ATP-binding</keyword>
<keyword evidence="4" id="KW-1185">Reference proteome</keyword>
<dbReference type="InterPro" id="IPR027417">
    <property type="entry name" value="P-loop_NTPase"/>
</dbReference>
<dbReference type="CDD" id="cd05387">
    <property type="entry name" value="BY-kinase"/>
    <property type="match status" value="1"/>
</dbReference>
<reference evidence="3 4" key="1">
    <citation type="journal article" date="2018" name="Environ. Microbiol.">
        <title>Isolation and genomic characterization of Novimethylophilus kurashikiensis gen. nov. sp. nov., a new lanthanide-dependent methylotrophic species of Methylophilaceae.</title>
        <authorList>
            <person name="Lv H."/>
            <person name="Sahin N."/>
            <person name="Tani A."/>
        </authorList>
    </citation>
    <scope>NUCLEOTIDE SEQUENCE [LARGE SCALE GENOMIC DNA]</scope>
    <source>
        <strain evidence="3 4">La2-4</strain>
    </source>
</reference>
<keyword evidence="3" id="KW-0808">Transferase</keyword>
<dbReference type="AlphaFoldDB" id="A0A2R5FDU9"/>
<dbReference type="InterPro" id="IPR017479">
    <property type="entry name" value="Tyr_kinase_chain_length_EpsG"/>
</dbReference>
<dbReference type="PANTHER" id="PTHR32309:SF31">
    <property type="entry name" value="CAPSULAR EXOPOLYSACCHARIDE FAMILY"/>
    <property type="match status" value="1"/>
</dbReference>
<organism evidence="3 4">
    <name type="scientific">Novimethylophilus kurashikiensis</name>
    <dbReference type="NCBI Taxonomy" id="1825523"/>
    <lineage>
        <taxon>Bacteria</taxon>
        <taxon>Pseudomonadati</taxon>
        <taxon>Pseudomonadota</taxon>
        <taxon>Betaproteobacteria</taxon>
        <taxon>Nitrosomonadales</taxon>
        <taxon>Methylophilaceae</taxon>
        <taxon>Novimethylophilus</taxon>
    </lineage>
</organism>
<dbReference type="OrthoDB" id="9808257at2"/>
<sequence>MQVSLQPVQRVSGDYSIGAILVDAGKLTLDEAEPILRLQKERNLRFGEAAIQLGILSEDDIKFALARQYRYPYLRKGETSVSDELVAALQPFSPQAEALRALRSQLVMRWFTGEPERKALSIISPGSREGRSYLAANMAVVFSQLGERTLLIDADMRRPRQHKMFGIENRSGLSSILSNRGDSSTIQRIPAFMDLSILPSGPTPPNPQELLGRPMFNTFMANMVDEFDVIIVDTPPAARYADANIVSMRTGGALIAARQNRTSLRDSQLLAGGLTDLGVMMVGSVLSTF</sequence>
<name>A0A2R5FDU9_9PROT</name>
<evidence type="ECO:0000256" key="2">
    <source>
        <dbReference type="ARBA" id="ARBA00022840"/>
    </source>
</evidence>
<dbReference type="Proteomes" id="UP000245081">
    <property type="component" value="Unassembled WGS sequence"/>
</dbReference>
<gene>
    <name evidence="3" type="ORF">NMK_2594</name>
</gene>
<protein>
    <submittedName>
        <fullName evidence="3">Chain length determinant protein tyrosine kinase EpsG</fullName>
    </submittedName>
</protein>
<dbReference type="GO" id="GO:0016301">
    <property type="term" value="F:kinase activity"/>
    <property type="evidence" value="ECO:0007669"/>
    <property type="project" value="UniProtKB-KW"/>
</dbReference>
<evidence type="ECO:0000313" key="3">
    <source>
        <dbReference type="EMBL" id="GBG14993.1"/>
    </source>
</evidence>
<proteinExistence type="predicted"/>
<evidence type="ECO:0000313" key="4">
    <source>
        <dbReference type="Proteomes" id="UP000245081"/>
    </source>
</evidence>
<dbReference type="GO" id="GO:0005524">
    <property type="term" value="F:ATP binding"/>
    <property type="evidence" value="ECO:0007669"/>
    <property type="project" value="UniProtKB-KW"/>
</dbReference>
<evidence type="ECO:0000256" key="1">
    <source>
        <dbReference type="ARBA" id="ARBA00022741"/>
    </source>
</evidence>
<dbReference type="SUPFAM" id="SSF52540">
    <property type="entry name" value="P-loop containing nucleoside triphosphate hydrolases"/>
    <property type="match status" value="1"/>
</dbReference>
<dbReference type="NCBIfam" id="TIGR01007">
    <property type="entry name" value="eps_fam"/>
    <property type="match status" value="1"/>
</dbReference>
<dbReference type="InterPro" id="IPR037257">
    <property type="entry name" value="T2SS_E_N_sf"/>
</dbReference>
<dbReference type="EMBL" id="BDOQ01000013">
    <property type="protein sequence ID" value="GBG14993.1"/>
    <property type="molecule type" value="Genomic_DNA"/>
</dbReference>
<dbReference type="InterPro" id="IPR050445">
    <property type="entry name" value="Bact_polysacc_biosynth/exp"/>
</dbReference>
<dbReference type="Gene3D" id="3.40.50.300">
    <property type="entry name" value="P-loop containing nucleotide triphosphate hydrolases"/>
    <property type="match status" value="1"/>
</dbReference>